<evidence type="ECO:0000313" key="3">
    <source>
        <dbReference type="Proteomes" id="UP000593568"/>
    </source>
</evidence>
<feature type="non-terminal residue" evidence="2">
    <location>
        <position position="55"/>
    </location>
</feature>
<feature type="transmembrane region" description="Helical" evidence="1">
    <location>
        <begin position="20"/>
        <end position="40"/>
    </location>
</feature>
<keyword evidence="1" id="KW-0812">Transmembrane</keyword>
<organism evidence="2 3">
    <name type="scientific">Gossypium trilobum</name>
    <dbReference type="NCBI Taxonomy" id="34281"/>
    <lineage>
        <taxon>Eukaryota</taxon>
        <taxon>Viridiplantae</taxon>
        <taxon>Streptophyta</taxon>
        <taxon>Embryophyta</taxon>
        <taxon>Tracheophyta</taxon>
        <taxon>Spermatophyta</taxon>
        <taxon>Magnoliopsida</taxon>
        <taxon>eudicotyledons</taxon>
        <taxon>Gunneridae</taxon>
        <taxon>Pentapetalae</taxon>
        <taxon>rosids</taxon>
        <taxon>malvids</taxon>
        <taxon>Malvales</taxon>
        <taxon>Malvaceae</taxon>
        <taxon>Malvoideae</taxon>
        <taxon>Gossypium</taxon>
    </lineage>
</organism>
<protein>
    <recommendedName>
        <fullName evidence="4">Squalene monooxygenase</fullName>
    </recommendedName>
</protein>
<accession>A0A7J9FS89</accession>
<dbReference type="EMBL" id="JABEZW010227311">
    <property type="protein sequence ID" value="MBA0788189.1"/>
    <property type="molecule type" value="Genomic_DNA"/>
</dbReference>
<evidence type="ECO:0000313" key="2">
    <source>
        <dbReference type="EMBL" id="MBA0788189.1"/>
    </source>
</evidence>
<gene>
    <name evidence="2" type="ORF">Gotri_025635</name>
</gene>
<dbReference type="Proteomes" id="UP000593568">
    <property type="component" value="Unassembled WGS sequence"/>
</dbReference>
<comment type="caution">
    <text evidence="2">The sequence shown here is derived from an EMBL/GenBank/DDBJ whole genome shotgun (WGS) entry which is preliminary data.</text>
</comment>
<keyword evidence="1" id="KW-0472">Membrane</keyword>
<proteinExistence type="predicted"/>
<evidence type="ECO:0008006" key="4">
    <source>
        <dbReference type="Google" id="ProtNLM"/>
    </source>
</evidence>
<sequence>MEFPKGNSVNKIGNSEGVGTTNIIIVGAGVAGLALAYSIGNVPFFSHCSLFCSTI</sequence>
<name>A0A7J9FS89_9ROSI</name>
<reference evidence="2 3" key="1">
    <citation type="journal article" date="2019" name="Genome Biol. Evol.">
        <title>Insights into the evolution of the New World diploid cottons (Gossypium, subgenus Houzingenia) based on genome sequencing.</title>
        <authorList>
            <person name="Grover C.E."/>
            <person name="Arick M.A. 2nd"/>
            <person name="Thrash A."/>
            <person name="Conover J.L."/>
            <person name="Sanders W.S."/>
            <person name="Peterson D.G."/>
            <person name="Frelichowski J.E."/>
            <person name="Scheffler J.A."/>
            <person name="Scheffler B.E."/>
            <person name="Wendel J.F."/>
        </authorList>
    </citation>
    <scope>NUCLEOTIDE SEQUENCE [LARGE SCALE GENOMIC DNA]</scope>
    <source>
        <strain evidence="2">8</strain>
        <tissue evidence="2">Leaf</tissue>
    </source>
</reference>
<evidence type="ECO:0000256" key="1">
    <source>
        <dbReference type="SAM" id="Phobius"/>
    </source>
</evidence>
<keyword evidence="3" id="KW-1185">Reference proteome</keyword>
<dbReference type="AlphaFoldDB" id="A0A7J9FS89"/>
<keyword evidence="1" id="KW-1133">Transmembrane helix</keyword>